<accession>A0A1G2P1J1</accession>
<dbReference type="PANTHER" id="PTHR11693:SF22">
    <property type="entry name" value="ATP SYNTHASE SUBUNIT GAMMA, MITOCHONDRIAL"/>
    <property type="match status" value="1"/>
</dbReference>
<dbReference type="SUPFAM" id="SSF52943">
    <property type="entry name" value="ATP synthase (F1-ATPase), gamma subunit"/>
    <property type="match status" value="1"/>
</dbReference>
<dbReference type="GO" id="GO:0045259">
    <property type="term" value="C:proton-transporting ATP synthase complex"/>
    <property type="evidence" value="ECO:0007669"/>
    <property type="project" value="UniProtKB-KW"/>
</dbReference>
<sequence>MQGTKEIKRRIKSVKSTKKITKAMELVSASKMKRAVASTLLSRLYAEYSWEVLTSLAKNLNEITHPLFEDRSKSSMGGANADRKRILLILITSNRGLCGAYNAQVIKKTLALLKKENNGAEIDVITVGKKGDAAMRRIGMNIIAAFTNLPDRISLRDVTPISSISINEYKKGGYDEILVSYTDFVSALSQKAKIKQILPVSRTELKDTIDSLHVTIDRAPESDVKGQESRETQVDYLIEGDRNKLLESLAEKLTKMQIYQMLLESNASEQSARMMAMKNANEAAGEMIGDLTLVFNKARQSGITREISEISAGMASVT</sequence>
<evidence type="ECO:0000256" key="4">
    <source>
        <dbReference type="ARBA" id="ARBA00022448"/>
    </source>
</evidence>
<keyword evidence="7 10" id="KW-0472">Membrane</keyword>
<comment type="subcellular location">
    <subcellularLocation>
        <location evidence="10">Cell membrane</location>
        <topology evidence="10">Peripheral membrane protein</topology>
    </subcellularLocation>
    <subcellularLocation>
        <location evidence="2">Membrane</location>
        <topology evidence="2">Peripheral membrane protein</topology>
    </subcellularLocation>
</comment>
<evidence type="ECO:0000313" key="12">
    <source>
        <dbReference type="Proteomes" id="UP000177269"/>
    </source>
</evidence>
<dbReference type="InterPro" id="IPR000131">
    <property type="entry name" value="ATP_synth_F1_gsu"/>
</dbReference>
<name>A0A1G2P1J1_9BACT</name>
<dbReference type="GO" id="GO:0042777">
    <property type="term" value="P:proton motive force-driven plasma membrane ATP synthesis"/>
    <property type="evidence" value="ECO:0007669"/>
    <property type="project" value="UniProtKB-UniRule"/>
</dbReference>
<evidence type="ECO:0000256" key="9">
    <source>
        <dbReference type="ARBA" id="ARBA00023310"/>
    </source>
</evidence>
<dbReference type="CDD" id="cd12151">
    <property type="entry name" value="F1-ATPase_gamma"/>
    <property type="match status" value="1"/>
</dbReference>
<comment type="similarity">
    <text evidence="3 10">Belongs to the ATPase gamma chain family.</text>
</comment>
<evidence type="ECO:0000256" key="5">
    <source>
        <dbReference type="ARBA" id="ARBA00022781"/>
    </source>
</evidence>
<keyword evidence="8 10" id="KW-0139">CF(1)</keyword>
<keyword evidence="9 10" id="KW-0066">ATP synthesis</keyword>
<dbReference type="GO" id="GO:0005886">
    <property type="term" value="C:plasma membrane"/>
    <property type="evidence" value="ECO:0007669"/>
    <property type="project" value="UniProtKB-SubCell"/>
</dbReference>
<evidence type="ECO:0000256" key="2">
    <source>
        <dbReference type="ARBA" id="ARBA00004170"/>
    </source>
</evidence>
<dbReference type="InterPro" id="IPR035968">
    <property type="entry name" value="ATP_synth_F1_ATPase_gsu"/>
</dbReference>
<dbReference type="Gene3D" id="3.40.1380.10">
    <property type="match status" value="1"/>
</dbReference>
<evidence type="ECO:0000256" key="10">
    <source>
        <dbReference type="HAMAP-Rule" id="MF_00815"/>
    </source>
</evidence>
<dbReference type="Gene3D" id="1.10.287.80">
    <property type="entry name" value="ATP synthase, gamma subunit, helix hairpin domain"/>
    <property type="match status" value="2"/>
</dbReference>
<comment type="function">
    <text evidence="1 10">Produces ATP from ADP in the presence of a proton gradient across the membrane. The gamma chain is believed to be important in regulating ATPase activity and the flow of protons through the CF(0) complex.</text>
</comment>
<evidence type="ECO:0000256" key="8">
    <source>
        <dbReference type="ARBA" id="ARBA00023196"/>
    </source>
</evidence>
<dbReference type="GO" id="GO:0005524">
    <property type="term" value="F:ATP binding"/>
    <property type="evidence" value="ECO:0007669"/>
    <property type="project" value="UniProtKB-UniRule"/>
</dbReference>
<keyword evidence="6 10" id="KW-0406">Ion transport</keyword>
<proteinExistence type="inferred from homology"/>
<evidence type="ECO:0000256" key="3">
    <source>
        <dbReference type="ARBA" id="ARBA00007681"/>
    </source>
</evidence>
<dbReference type="HAMAP" id="MF_00815">
    <property type="entry name" value="ATP_synth_gamma_bact"/>
    <property type="match status" value="1"/>
</dbReference>
<evidence type="ECO:0000313" key="11">
    <source>
        <dbReference type="EMBL" id="OHA41482.1"/>
    </source>
</evidence>
<evidence type="ECO:0000256" key="7">
    <source>
        <dbReference type="ARBA" id="ARBA00023136"/>
    </source>
</evidence>
<evidence type="ECO:0000256" key="6">
    <source>
        <dbReference type="ARBA" id="ARBA00023065"/>
    </source>
</evidence>
<comment type="subunit">
    <text evidence="10">F-type ATPases have 2 components, CF(1) - the catalytic core - and CF(0) - the membrane proton channel. CF(1) has five subunits: alpha(3), beta(3), gamma(1), delta(1), epsilon(1). CF(0) has three main subunits: a, b and c.</text>
</comment>
<dbReference type="Pfam" id="PF00231">
    <property type="entry name" value="ATP-synt"/>
    <property type="match status" value="1"/>
</dbReference>
<reference evidence="11 12" key="1">
    <citation type="journal article" date="2016" name="Nat. Commun.">
        <title>Thousands of microbial genomes shed light on interconnected biogeochemical processes in an aquifer system.</title>
        <authorList>
            <person name="Anantharaman K."/>
            <person name="Brown C.T."/>
            <person name="Hug L.A."/>
            <person name="Sharon I."/>
            <person name="Castelle C.J."/>
            <person name="Probst A.J."/>
            <person name="Thomas B.C."/>
            <person name="Singh A."/>
            <person name="Wilkins M.J."/>
            <person name="Karaoz U."/>
            <person name="Brodie E.L."/>
            <person name="Williams K.H."/>
            <person name="Hubbard S.S."/>
            <person name="Banfield J.F."/>
        </authorList>
    </citation>
    <scope>NUCLEOTIDE SEQUENCE [LARGE SCALE GENOMIC DNA]</scope>
</reference>
<keyword evidence="4 10" id="KW-0813">Transport</keyword>
<keyword evidence="10" id="KW-1003">Cell membrane</keyword>
<dbReference type="Proteomes" id="UP000177269">
    <property type="component" value="Unassembled WGS sequence"/>
</dbReference>
<dbReference type="AlphaFoldDB" id="A0A1G2P1J1"/>
<comment type="caution">
    <text evidence="11">The sequence shown here is derived from an EMBL/GenBank/DDBJ whole genome shotgun (WGS) entry which is preliminary data.</text>
</comment>
<dbReference type="EMBL" id="MHSK01000032">
    <property type="protein sequence ID" value="OHA41482.1"/>
    <property type="molecule type" value="Genomic_DNA"/>
</dbReference>
<protein>
    <recommendedName>
        <fullName evidence="10">ATP synthase gamma chain</fullName>
    </recommendedName>
    <alternativeName>
        <fullName evidence="10">ATP synthase F1 sector gamma subunit</fullName>
    </alternativeName>
    <alternativeName>
        <fullName evidence="10">F-ATPase gamma subunit</fullName>
    </alternativeName>
</protein>
<organism evidence="11 12">
    <name type="scientific">Candidatus Taylorbacteria bacterium RIFCSPLOWO2_12_FULL_43_20</name>
    <dbReference type="NCBI Taxonomy" id="1802332"/>
    <lineage>
        <taxon>Bacteria</taxon>
        <taxon>Candidatus Tayloriibacteriota</taxon>
    </lineage>
</organism>
<evidence type="ECO:0000256" key="1">
    <source>
        <dbReference type="ARBA" id="ARBA00003456"/>
    </source>
</evidence>
<dbReference type="PANTHER" id="PTHR11693">
    <property type="entry name" value="ATP SYNTHASE GAMMA CHAIN"/>
    <property type="match status" value="1"/>
</dbReference>
<gene>
    <name evidence="10" type="primary">atpG</name>
    <name evidence="11" type="ORF">A3G52_00845</name>
</gene>
<dbReference type="PRINTS" id="PR00126">
    <property type="entry name" value="ATPASEGAMMA"/>
</dbReference>
<dbReference type="NCBIfam" id="TIGR01146">
    <property type="entry name" value="ATPsyn_F1gamma"/>
    <property type="match status" value="1"/>
</dbReference>
<keyword evidence="5 10" id="KW-0375">Hydrogen ion transport</keyword>
<dbReference type="GO" id="GO:0046933">
    <property type="term" value="F:proton-transporting ATP synthase activity, rotational mechanism"/>
    <property type="evidence" value="ECO:0007669"/>
    <property type="project" value="UniProtKB-UniRule"/>
</dbReference>